<dbReference type="FunFam" id="1.20.120.1750:FF:000004">
    <property type="entry name" value="RBR-type E3 ubiquitin transferase"/>
    <property type="match status" value="1"/>
</dbReference>
<dbReference type="Pfam" id="PF22191">
    <property type="entry name" value="IBR_1"/>
    <property type="match status" value="1"/>
</dbReference>
<dbReference type="CDD" id="cd16773">
    <property type="entry name" value="RING-HC_RBR_TRIAD1"/>
    <property type="match status" value="1"/>
</dbReference>
<dbReference type="InterPro" id="IPR045840">
    <property type="entry name" value="Ariadne"/>
</dbReference>
<evidence type="ECO:0000256" key="7">
    <source>
        <dbReference type="ARBA" id="ARBA00022737"/>
    </source>
</evidence>
<keyword evidence="7" id="KW-0677">Repeat</keyword>
<dbReference type="SMART" id="SM00184">
    <property type="entry name" value="RING"/>
    <property type="match status" value="2"/>
</dbReference>
<dbReference type="EC" id="2.3.2.31" evidence="4"/>
<feature type="domain" description="RING-type" evidence="15">
    <location>
        <begin position="111"/>
        <end position="321"/>
    </location>
</feature>
<comment type="catalytic activity">
    <reaction evidence="1">
        <text>[E2 ubiquitin-conjugating enzyme]-S-ubiquitinyl-L-cysteine + [acceptor protein]-L-lysine = [E2 ubiquitin-conjugating enzyme]-L-cysteine + [acceptor protein]-N(6)-ubiquitinyl-L-lysine.</text>
        <dbReference type="EC" id="2.3.2.31"/>
    </reaction>
</comment>
<evidence type="ECO:0000259" key="14">
    <source>
        <dbReference type="PROSITE" id="PS50089"/>
    </source>
</evidence>
<dbReference type="InterPro" id="IPR001841">
    <property type="entry name" value="Znf_RING"/>
</dbReference>
<accession>A0AA88LHE0</accession>
<dbReference type="GO" id="GO:0016567">
    <property type="term" value="P:protein ubiquitination"/>
    <property type="evidence" value="ECO:0007669"/>
    <property type="project" value="InterPro"/>
</dbReference>
<reference evidence="16" key="1">
    <citation type="submission" date="2023-07" db="EMBL/GenBank/DDBJ databases">
        <title>Chromosome-level genome assembly of Artemia franciscana.</title>
        <authorList>
            <person name="Jo E."/>
        </authorList>
    </citation>
    <scope>NUCLEOTIDE SEQUENCE</scope>
    <source>
        <tissue evidence="16">Whole body</tissue>
    </source>
</reference>
<keyword evidence="8 12" id="KW-0863">Zinc-finger</keyword>
<keyword evidence="13" id="KW-0175">Coiled coil</keyword>
<evidence type="ECO:0000256" key="2">
    <source>
        <dbReference type="ARBA" id="ARBA00004123"/>
    </source>
</evidence>
<dbReference type="InterPro" id="IPR017907">
    <property type="entry name" value="Znf_RING_CS"/>
</dbReference>
<sequence length="470" mass="54402">MDESDNESELDFDDYYLETDDVGQSDLDPEYLAYSCLSAEQIEQLLNEQIEALTKSVKVTPSLAKVLLHAHNWDVEKVKTLFLSDKNKLLVDTQICVTPHLRLGAFSRLTMPSTCTVCFVTSSPDFLRSLGCGHLFCKDCWIMHFEVQIKQGITTGIQCMSGDCKILATEDFVLSLLNRPRLREKYLQFSFSDYVKSHPELRFCPGPNCSIIIRSMKETKAKRVICTSCKTMFCFRCGSEYHAPADCETIRQWLSKCEDDSETANYISAHTKDCPKCHICIEKNGGCNHMQCYTCKHDFCWMCLGDWKSHGSEYYECSRYKENPNIANESAHVQAREALKKYLHYYERWDNHAKSLRLEEATVQKIKDRINSKVMTNDGTWIDWQCLLDASALLARCRYTLQYTYPFAYFLDAGPRKELFEYQQAQLEREIENLSWQIEHVETANISSLENQVDIAEKCRVTLLKDFLEV</sequence>
<proteinExistence type="inferred from homology"/>
<dbReference type="InterPro" id="IPR031127">
    <property type="entry name" value="E3_UB_ligase_RBR"/>
</dbReference>
<feature type="coiled-coil region" evidence="13">
    <location>
        <begin position="417"/>
        <end position="444"/>
    </location>
</feature>
<keyword evidence="9" id="KW-0833">Ubl conjugation pathway</keyword>
<dbReference type="PROSITE" id="PS51873">
    <property type="entry name" value="TRIAD"/>
    <property type="match status" value="1"/>
</dbReference>
<evidence type="ECO:0000256" key="6">
    <source>
        <dbReference type="ARBA" id="ARBA00022723"/>
    </source>
</evidence>
<dbReference type="Gene3D" id="1.20.120.1750">
    <property type="match status" value="1"/>
</dbReference>
<keyword evidence="17" id="KW-1185">Reference proteome</keyword>
<keyword evidence="11" id="KW-0539">Nucleus</keyword>
<dbReference type="EMBL" id="JAVRJZ010000006">
    <property type="protein sequence ID" value="KAK2721770.1"/>
    <property type="molecule type" value="Genomic_DNA"/>
</dbReference>
<dbReference type="SMART" id="SM00647">
    <property type="entry name" value="IBR"/>
    <property type="match status" value="2"/>
</dbReference>
<organism evidence="16 17">
    <name type="scientific">Artemia franciscana</name>
    <name type="common">Brine shrimp</name>
    <name type="synonym">Artemia sanfranciscana</name>
    <dbReference type="NCBI Taxonomy" id="6661"/>
    <lineage>
        <taxon>Eukaryota</taxon>
        <taxon>Metazoa</taxon>
        <taxon>Ecdysozoa</taxon>
        <taxon>Arthropoda</taxon>
        <taxon>Crustacea</taxon>
        <taxon>Branchiopoda</taxon>
        <taxon>Anostraca</taxon>
        <taxon>Artemiidae</taxon>
        <taxon>Artemia</taxon>
    </lineage>
</organism>
<dbReference type="Pfam" id="PF19422">
    <property type="entry name" value="Ariadne"/>
    <property type="match status" value="1"/>
</dbReference>
<dbReference type="InterPro" id="IPR044066">
    <property type="entry name" value="TRIAD_supradom"/>
</dbReference>
<name>A0AA88LHE0_ARTSF</name>
<dbReference type="Pfam" id="PF01485">
    <property type="entry name" value="IBR"/>
    <property type="match status" value="1"/>
</dbReference>
<evidence type="ECO:0000256" key="13">
    <source>
        <dbReference type="SAM" id="Coils"/>
    </source>
</evidence>
<evidence type="ECO:0000256" key="4">
    <source>
        <dbReference type="ARBA" id="ARBA00012251"/>
    </source>
</evidence>
<dbReference type="Gene3D" id="3.30.40.10">
    <property type="entry name" value="Zinc/RING finger domain, C3HC4 (zinc finger)"/>
    <property type="match status" value="1"/>
</dbReference>
<dbReference type="PANTHER" id="PTHR11685">
    <property type="entry name" value="RBR FAMILY RING FINGER AND IBR DOMAIN-CONTAINING"/>
    <property type="match status" value="1"/>
</dbReference>
<dbReference type="InterPro" id="IPR047555">
    <property type="entry name" value="BRcat_RBR_TRIAD1"/>
</dbReference>
<dbReference type="Proteomes" id="UP001187531">
    <property type="component" value="Unassembled WGS sequence"/>
</dbReference>
<evidence type="ECO:0000313" key="17">
    <source>
        <dbReference type="Proteomes" id="UP001187531"/>
    </source>
</evidence>
<protein>
    <recommendedName>
        <fullName evidence="4">RBR-type E3 ubiquitin transferase</fullName>
        <ecNumber evidence="4">2.3.2.31</ecNumber>
    </recommendedName>
</protein>
<dbReference type="Pfam" id="PF26000">
    <property type="entry name" value="UBA_ARIH2_N"/>
    <property type="match status" value="1"/>
</dbReference>
<evidence type="ECO:0000256" key="3">
    <source>
        <dbReference type="ARBA" id="ARBA00005884"/>
    </source>
</evidence>
<feature type="domain" description="RING-type" evidence="14">
    <location>
        <begin position="277"/>
        <end position="317"/>
    </location>
</feature>
<evidence type="ECO:0000256" key="12">
    <source>
        <dbReference type="PROSITE-ProRule" id="PRU00175"/>
    </source>
</evidence>
<dbReference type="InterPro" id="IPR013083">
    <property type="entry name" value="Znf_RING/FYVE/PHD"/>
</dbReference>
<evidence type="ECO:0000259" key="15">
    <source>
        <dbReference type="PROSITE" id="PS51873"/>
    </source>
</evidence>
<comment type="subcellular location">
    <subcellularLocation>
        <location evidence="2">Nucleus</location>
    </subcellularLocation>
</comment>
<dbReference type="GO" id="GO:0005634">
    <property type="term" value="C:nucleus"/>
    <property type="evidence" value="ECO:0007669"/>
    <property type="project" value="UniProtKB-SubCell"/>
</dbReference>
<evidence type="ECO:0000256" key="9">
    <source>
        <dbReference type="ARBA" id="ARBA00022786"/>
    </source>
</evidence>
<dbReference type="PROSITE" id="PS00518">
    <property type="entry name" value="ZF_RING_1"/>
    <property type="match status" value="1"/>
</dbReference>
<evidence type="ECO:0000313" key="16">
    <source>
        <dbReference type="EMBL" id="KAK2721770.1"/>
    </source>
</evidence>
<keyword evidence="6" id="KW-0479">Metal-binding</keyword>
<dbReference type="AlphaFoldDB" id="A0AA88LHE0"/>
<evidence type="ECO:0000256" key="1">
    <source>
        <dbReference type="ARBA" id="ARBA00001798"/>
    </source>
</evidence>
<dbReference type="CDD" id="cd20360">
    <property type="entry name" value="Rcat_RBR_TRIAD1"/>
    <property type="match status" value="1"/>
</dbReference>
<dbReference type="EMBL" id="JAVRJZ010000006">
    <property type="protein sequence ID" value="KAK2721769.1"/>
    <property type="molecule type" value="Genomic_DNA"/>
</dbReference>
<evidence type="ECO:0000256" key="8">
    <source>
        <dbReference type="ARBA" id="ARBA00022771"/>
    </source>
</evidence>
<dbReference type="GO" id="GO:0008270">
    <property type="term" value="F:zinc ion binding"/>
    <property type="evidence" value="ECO:0007669"/>
    <property type="project" value="UniProtKB-KW"/>
</dbReference>
<dbReference type="Gene3D" id="2.20.25.20">
    <property type="match status" value="1"/>
</dbReference>
<comment type="similarity">
    <text evidence="3">Belongs to the RBR family. Ariadne subfamily.</text>
</comment>
<evidence type="ECO:0000256" key="11">
    <source>
        <dbReference type="ARBA" id="ARBA00023242"/>
    </source>
</evidence>
<dbReference type="InterPro" id="IPR002867">
    <property type="entry name" value="IBR_dom"/>
</dbReference>
<evidence type="ECO:0000256" key="10">
    <source>
        <dbReference type="ARBA" id="ARBA00022833"/>
    </source>
</evidence>
<dbReference type="CDD" id="cd20344">
    <property type="entry name" value="BRcat_RBR_TRIAD1"/>
    <property type="match status" value="1"/>
</dbReference>
<keyword evidence="5" id="KW-0808">Transferase</keyword>
<evidence type="ECO:0000256" key="5">
    <source>
        <dbReference type="ARBA" id="ARBA00022679"/>
    </source>
</evidence>
<keyword evidence="10" id="KW-0862">Zinc</keyword>
<dbReference type="SUPFAM" id="SSF57850">
    <property type="entry name" value="RING/U-box"/>
    <property type="match status" value="3"/>
</dbReference>
<dbReference type="GO" id="GO:0061630">
    <property type="term" value="F:ubiquitin protein ligase activity"/>
    <property type="evidence" value="ECO:0007669"/>
    <property type="project" value="UniProtKB-EC"/>
</dbReference>
<gene>
    <name evidence="16" type="ORF">QYM36_003922</name>
</gene>
<dbReference type="PROSITE" id="PS50089">
    <property type="entry name" value="ZF_RING_2"/>
    <property type="match status" value="1"/>
</dbReference>
<dbReference type="FunFam" id="3.30.40.10:FF:000019">
    <property type="entry name" value="RBR-type E3 ubiquitin transferase"/>
    <property type="match status" value="1"/>
</dbReference>
<dbReference type="InterPro" id="IPR047556">
    <property type="entry name" value="Rcat_RBR_TRIAD1"/>
</dbReference>
<comment type="caution">
    <text evidence="16">The sequence shown here is derived from an EMBL/GenBank/DDBJ whole genome shotgun (WGS) entry which is preliminary data.</text>
</comment>